<dbReference type="InterPro" id="IPR014255">
    <property type="entry name" value="Spore_coat_CotS"/>
</dbReference>
<dbReference type="SUPFAM" id="SSF56112">
    <property type="entry name" value="Protein kinase-like (PK-like)"/>
    <property type="match status" value="1"/>
</dbReference>
<dbReference type="NCBIfam" id="TIGR02906">
    <property type="entry name" value="spore_CotS"/>
    <property type="match status" value="1"/>
</dbReference>
<dbReference type="AlphaFoldDB" id="A0A1V4IHG7"/>
<reference evidence="2 3" key="1">
    <citation type="submission" date="2017-03" db="EMBL/GenBank/DDBJ databases">
        <title>Genome sequence of Clostridium oryzae DSM 28571.</title>
        <authorList>
            <person name="Poehlein A."/>
            <person name="Daniel R."/>
        </authorList>
    </citation>
    <scope>NUCLEOTIDE SEQUENCE [LARGE SCALE GENOMIC DNA]</scope>
    <source>
        <strain evidence="2 3">DSM 28571</strain>
    </source>
</reference>
<accession>A0A1V4IHG7</accession>
<dbReference type="OrthoDB" id="9771902at2"/>
<dbReference type="STRING" id="1450648.CLORY_32900"/>
<dbReference type="Gene3D" id="3.30.200.20">
    <property type="entry name" value="Phosphorylase Kinase, domain 1"/>
    <property type="match status" value="1"/>
</dbReference>
<name>A0A1V4IHG7_9CLOT</name>
<dbReference type="InterPro" id="IPR002575">
    <property type="entry name" value="Aminoglycoside_PTrfase"/>
</dbReference>
<dbReference type="Gene3D" id="3.90.1200.10">
    <property type="match status" value="1"/>
</dbReference>
<dbReference type="GO" id="GO:0042601">
    <property type="term" value="C:endospore-forming forespore"/>
    <property type="evidence" value="ECO:0007669"/>
    <property type="project" value="TreeGrafter"/>
</dbReference>
<dbReference type="Proteomes" id="UP000190080">
    <property type="component" value="Unassembled WGS sequence"/>
</dbReference>
<dbReference type="InterPro" id="IPR011009">
    <property type="entry name" value="Kinase-like_dom_sf"/>
</dbReference>
<dbReference type="PANTHER" id="PTHR39179:SF1">
    <property type="entry name" value="SPORE COAT PROTEIN I"/>
    <property type="match status" value="1"/>
</dbReference>
<evidence type="ECO:0000313" key="2">
    <source>
        <dbReference type="EMBL" id="OPJ59448.1"/>
    </source>
</evidence>
<evidence type="ECO:0000313" key="3">
    <source>
        <dbReference type="Proteomes" id="UP000190080"/>
    </source>
</evidence>
<dbReference type="InterPro" id="IPR047175">
    <property type="entry name" value="CotS-like"/>
</dbReference>
<sequence length="354" mass="41877">MPYEAAKNDYNFLSESNLKKYVLSYYGLENGDITQIKFKDTDKQRAVFKVTYNDCLYCLKKVYFSQDELLFVYSAIEWLYHNNISVPRLLPTIDGNRYVVYNNMFFILTPWIDGEKCSYDNISNVLDASGTLAKLHTCTKHFKPIDGSKYKTGMEDMAVSMEKHFNQLLNCSNMAFNYKDRFSKTFLYYFDSLIPLAQKSYAIAAGINNKNLSVALCHMDYVNKNIIFDKSNTTWIIDFDKCRIDYCAHDISYFLRRLLKRDNTRWDNEIAINTLKCYEAIKPLNLDEYKYILAYLAFPQKYWKISKDYYNNISRCNKNSFLTLLNKAIEKSENHMEFIKSFQKYIENKFNCNI</sequence>
<evidence type="ECO:0000259" key="1">
    <source>
        <dbReference type="Pfam" id="PF01636"/>
    </source>
</evidence>
<keyword evidence="2" id="KW-0946">Virion</keyword>
<dbReference type="PANTHER" id="PTHR39179">
    <property type="entry name" value="SPORE COAT PROTEIN I"/>
    <property type="match status" value="1"/>
</dbReference>
<protein>
    <submittedName>
        <fullName evidence="2">Spore coat protein I</fullName>
    </submittedName>
</protein>
<comment type="caution">
    <text evidence="2">The sequence shown here is derived from an EMBL/GenBank/DDBJ whole genome shotgun (WGS) entry which is preliminary data.</text>
</comment>
<dbReference type="EMBL" id="MZGV01000044">
    <property type="protein sequence ID" value="OPJ59448.1"/>
    <property type="molecule type" value="Genomic_DNA"/>
</dbReference>
<feature type="domain" description="Aminoglycoside phosphotransferase" evidence="1">
    <location>
        <begin position="57"/>
        <end position="282"/>
    </location>
</feature>
<keyword evidence="2" id="KW-0167">Capsid protein</keyword>
<proteinExistence type="predicted"/>
<dbReference type="RefSeq" id="WP_079426485.1">
    <property type="nucleotide sequence ID" value="NZ_MZGV01000044.1"/>
</dbReference>
<organism evidence="2 3">
    <name type="scientific">Clostridium oryzae</name>
    <dbReference type="NCBI Taxonomy" id="1450648"/>
    <lineage>
        <taxon>Bacteria</taxon>
        <taxon>Bacillati</taxon>
        <taxon>Bacillota</taxon>
        <taxon>Clostridia</taxon>
        <taxon>Eubacteriales</taxon>
        <taxon>Clostridiaceae</taxon>
        <taxon>Clostridium</taxon>
    </lineage>
</organism>
<dbReference type="Pfam" id="PF01636">
    <property type="entry name" value="APH"/>
    <property type="match status" value="1"/>
</dbReference>
<gene>
    <name evidence="2" type="primary">cotI_3</name>
    <name evidence="2" type="ORF">CLORY_32900</name>
</gene>
<keyword evidence="3" id="KW-1185">Reference proteome</keyword>